<dbReference type="PANTHER" id="PTHR30069">
    <property type="entry name" value="TONB-DEPENDENT OUTER MEMBRANE RECEPTOR"/>
    <property type="match status" value="1"/>
</dbReference>
<dbReference type="InterPro" id="IPR036942">
    <property type="entry name" value="Beta-barrel_TonB_sf"/>
</dbReference>
<evidence type="ECO:0000256" key="13">
    <source>
        <dbReference type="RuleBase" id="RU003357"/>
    </source>
</evidence>
<dbReference type="Pfam" id="PF00593">
    <property type="entry name" value="TonB_dep_Rec_b-barrel"/>
    <property type="match status" value="1"/>
</dbReference>
<keyword evidence="7" id="KW-0406">Ion transport</keyword>
<feature type="domain" description="TonB-dependent receptor-like beta-barrel" evidence="14">
    <location>
        <begin position="248"/>
        <end position="677"/>
    </location>
</feature>
<evidence type="ECO:0000256" key="7">
    <source>
        <dbReference type="ARBA" id="ARBA00023065"/>
    </source>
</evidence>
<reference evidence="16 17" key="1">
    <citation type="submission" date="2020-08" db="EMBL/GenBank/DDBJ databases">
        <title>Functional genomics of gut bacteria from endangered species of beetles.</title>
        <authorList>
            <person name="Carlos-Shanley C."/>
        </authorList>
    </citation>
    <scope>NUCLEOTIDE SEQUENCE [LARGE SCALE GENOMIC DNA]</scope>
    <source>
        <strain evidence="16 17">S00124</strain>
    </source>
</reference>
<organism evidence="16 17">
    <name type="scientific">Comamonas odontotermitis</name>
    <dbReference type="NCBI Taxonomy" id="379895"/>
    <lineage>
        <taxon>Bacteria</taxon>
        <taxon>Pseudomonadati</taxon>
        <taxon>Pseudomonadota</taxon>
        <taxon>Betaproteobacteria</taxon>
        <taxon>Burkholderiales</taxon>
        <taxon>Comamonadaceae</taxon>
        <taxon>Comamonas</taxon>
    </lineage>
</organism>
<evidence type="ECO:0000256" key="9">
    <source>
        <dbReference type="ARBA" id="ARBA00023136"/>
    </source>
</evidence>
<name>A0ABR6RJE0_9BURK</name>
<keyword evidence="5 12" id="KW-0812">Transmembrane</keyword>
<evidence type="ECO:0000256" key="11">
    <source>
        <dbReference type="ARBA" id="ARBA00023237"/>
    </source>
</evidence>
<protein>
    <submittedName>
        <fullName evidence="16">Outer membrane receptor for ferrienterochelin and colicins</fullName>
    </submittedName>
</protein>
<accession>A0ABR6RJE0</accession>
<dbReference type="EMBL" id="JACHKZ010000026">
    <property type="protein sequence ID" value="MBB6579271.1"/>
    <property type="molecule type" value="Genomic_DNA"/>
</dbReference>
<dbReference type="CDD" id="cd01347">
    <property type="entry name" value="ligand_gated_channel"/>
    <property type="match status" value="1"/>
</dbReference>
<dbReference type="InterPro" id="IPR037066">
    <property type="entry name" value="Plug_dom_sf"/>
</dbReference>
<evidence type="ECO:0000313" key="16">
    <source>
        <dbReference type="EMBL" id="MBB6579271.1"/>
    </source>
</evidence>
<evidence type="ECO:0000259" key="14">
    <source>
        <dbReference type="Pfam" id="PF00593"/>
    </source>
</evidence>
<gene>
    <name evidence="16" type="ORF">HNP33_003381</name>
</gene>
<comment type="caution">
    <text evidence="16">The sequence shown here is derived from an EMBL/GenBank/DDBJ whole genome shotgun (WGS) entry which is preliminary data.</text>
</comment>
<keyword evidence="3 12" id="KW-0813">Transport</keyword>
<dbReference type="Proteomes" id="UP000562492">
    <property type="component" value="Unassembled WGS sequence"/>
</dbReference>
<evidence type="ECO:0000256" key="10">
    <source>
        <dbReference type="ARBA" id="ARBA00023170"/>
    </source>
</evidence>
<evidence type="ECO:0000256" key="6">
    <source>
        <dbReference type="ARBA" id="ARBA00022729"/>
    </source>
</evidence>
<feature type="domain" description="TonB-dependent receptor plug" evidence="15">
    <location>
        <begin position="89"/>
        <end position="199"/>
    </location>
</feature>
<evidence type="ECO:0000256" key="8">
    <source>
        <dbReference type="ARBA" id="ARBA00023077"/>
    </source>
</evidence>
<dbReference type="PANTHER" id="PTHR30069:SF53">
    <property type="entry name" value="COLICIN I RECEPTOR-RELATED"/>
    <property type="match status" value="1"/>
</dbReference>
<sequence length="704" mass="76470">MSSCAFAAVGAALARPFSSTSVLPLATGQHRLRAVALAMAAAGLQGAAMAQAAEQQQAAVTVAQADTGGVAESTLATMVVTASGFEQAVEDAPASITVIPRQELEKKAYRDVTDALKDVPGVVLTGGGSSSDISIRGMGANYTLILVDGKPQNSRETRPNSDGAGIEQGWLPPLSAIERIEVVRGPMSSLYGSDAMGGVINIITRKVAKQWTGTVSAETTQQESSRSGDMYQSNFYLAGPIKSDVLGLQIYGQKSRRLEDRFVNGFNEQDSTSGTAKLTLTPNKDHDVALELGRTLQDRYSTKGKTASSTSSYSDYTRNHFALSHTGRWGFGTSTTYLQHEEVDNPSREMNVKNTEFNSQIVMPLGERNLTTVGVFYKQEKLTDKGNQMRVANPIDTLKRYQWAVFAENEWRATDQIALTAGLRMNHDQNYGTDWTPRIYGVWHATPQLSVKGGISTGFKAPNLRAAVADWGQITGGGGDPAIIRGNPNLKPEKSTSQELGLIWDNRQNFSSSLTLFNTNFKDKITEVRSCEDTEGGGRAIVTGNCSIYGTPYKFISDRVNVDEATMRGIEATATWKASDDLRLATNYTFTRSEQKSGAFAGKPLNKMPKHMLNATVDWQASSKLGLWSRVNFRGAASDYLSRTSMAKGTPSFTFMDLGVNYALSKNVKFSAGVYNLFDKRVDTTDFGAVYDGRRYWAKVTAGF</sequence>
<keyword evidence="8 13" id="KW-0798">TonB box</keyword>
<dbReference type="NCBIfam" id="NF010038">
    <property type="entry name" value="PRK13513.1"/>
    <property type="match status" value="1"/>
</dbReference>
<dbReference type="Gene3D" id="2.40.170.20">
    <property type="entry name" value="TonB-dependent receptor, beta-barrel domain"/>
    <property type="match status" value="1"/>
</dbReference>
<keyword evidence="10 16" id="KW-0675">Receptor</keyword>
<evidence type="ECO:0000256" key="2">
    <source>
        <dbReference type="ARBA" id="ARBA00009810"/>
    </source>
</evidence>
<keyword evidence="17" id="KW-1185">Reference proteome</keyword>
<evidence type="ECO:0000256" key="5">
    <source>
        <dbReference type="ARBA" id="ARBA00022692"/>
    </source>
</evidence>
<comment type="subcellular location">
    <subcellularLocation>
        <location evidence="1 12">Cell outer membrane</location>
        <topology evidence="1 12">Multi-pass membrane protein</topology>
    </subcellularLocation>
</comment>
<dbReference type="InterPro" id="IPR039426">
    <property type="entry name" value="TonB-dep_rcpt-like"/>
</dbReference>
<dbReference type="SUPFAM" id="SSF56935">
    <property type="entry name" value="Porins"/>
    <property type="match status" value="1"/>
</dbReference>
<keyword evidence="9 12" id="KW-0472">Membrane</keyword>
<dbReference type="RefSeq" id="WP_221452105.1">
    <property type="nucleotide sequence ID" value="NZ_JACHKZ010000026.1"/>
</dbReference>
<dbReference type="Gene3D" id="2.170.130.10">
    <property type="entry name" value="TonB-dependent receptor, plug domain"/>
    <property type="match status" value="1"/>
</dbReference>
<dbReference type="PROSITE" id="PS52016">
    <property type="entry name" value="TONB_DEPENDENT_REC_3"/>
    <property type="match status" value="1"/>
</dbReference>
<evidence type="ECO:0000259" key="15">
    <source>
        <dbReference type="Pfam" id="PF07715"/>
    </source>
</evidence>
<dbReference type="InterPro" id="IPR012910">
    <property type="entry name" value="Plug_dom"/>
</dbReference>
<dbReference type="InterPro" id="IPR000531">
    <property type="entry name" value="Beta-barrel_TonB"/>
</dbReference>
<evidence type="ECO:0000256" key="3">
    <source>
        <dbReference type="ARBA" id="ARBA00022448"/>
    </source>
</evidence>
<keyword evidence="11 12" id="KW-0998">Cell outer membrane</keyword>
<comment type="similarity">
    <text evidence="2 12 13">Belongs to the TonB-dependent receptor family.</text>
</comment>
<keyword evidence="6" id="KW-0732">Signal</keyword>
<evidence type="ECO:0000313" key="17">
    <source>
        <dbReference type="Proteomes" id="UP000562492"/>
    </source>
</evidence>
<keyword evidence="4 12" id="KW-1134">Transmembrane beta strand</keyword>
<evidence type="ECO:0000256" key="4">
    <source>
        <dbReference type="ARBA" id="ARBA00022452"/>
    </source>
</evidence>
<proteinExistence type="inferred from homology"/>
<evidence type="ECO:0000256" key="1">
    <source>
        <dbReference type="ARBA" id="ARBA00004571"/>
    </source>
</evidence>
<dbReference type="Pfam" id="PF07715">
    <property type="entry name" value="Plug"/>
    <property type="match status" value="1"/>
</dbReference>
<evidence type="ECO:0000256" key="12">
    <source>
        <dbReference type="PROSITE-ProRule" id="PRU01360"/>
    </source>
</evidence>